<gene>
    <name evidence="6" type="ORF">BN874_910001</name>
</gene>
<evidence type="ECO:0000313" key="7">
    <source>
        <dbReference type="Proteomes" id="UP000019184"/>
    </source>
</evidence>
<evidence type="ECO:0000256" key="2">
    <source>
        <dbReference type="ARBA" id="ARBA00022723"/>
    </source>
</evidence>
<dbReference type="Pfam" id="PF02633">
    <property type="entry name" value="Creatininase"/>
    <property type="match status" value="1"/>
</dbReference>
<evidence type="ECO:0000256" key="5">
    <source>
        <dbReference type="ARBA" id="ARBA00024029"/>
    </source>
</evidence>
<protein>
    <submittedName>
        <fullName evidence="6">Creatininase</fullName>
    </submittedName>
</protein>
<reference evidence="6 7" key="1">
    <citation type="journal article" date="2014" name="ISME J.">
        <title>Candidatus Competibacter-lineage genomes retrieved from metagenomes reveal functional metabolic diversity.</title>
        <authorList>
            <person name="McIlroy S.J."/>
            <person name="Albertsen M."/>
            <person name="Andresen E.K."/>
            <person name="Saunders A.M."/>
            <person name="Kristiansen R."/>
            <person name="Stokholm-Bjerregaard M."/>
            <person name="Nielsen K.L."/>
            <person name="Nielsen P.H."/>
        </authorList>
    </citation>
    <scope>NUCLEOTIDE SEQUENCE [LARGE SCALE GENOMIC DNA]</scope>
    <source>
        <strain evidence="6 7">Run_B_J11</strain>
    </source>
</reference>
<name>A0A7U7J5S4_9GAMM</name>
<dbReference type="NCBIfam" id="TIGR03964">
    <property type="entry name" value="mycofact_creat"/>
    <property type="match status" value="1"/>
</dbReference>
<dbReference type="Proteomes" id="UP000019184">
    <property type="component" value="Unassembled WGS sequence"/>
</dbReference>
<organism evidence="6 7">
    <name type="scientific">Candidatus Contendobacter odensis Run_B_J11</name>
    <dbReference type="NCBI Taxonomy" id="1400861"/>
    <lineage>
        <taxon>Bacteria</taxon>
        <taxon>Pseudomonadati</taxon>
        <taxon>Pseudomonadota</taxon>
        <taxon>Gammaproteobacteria</taxon>
        <taxon>Candidatus Competibacteraceae</taxon>
        <taxon>Candidatus Contendibacter</taxon>
    </lineage>
</organism>
<comment type="cofactor">
    <cofactor evidence="1">
        <name>Zn(2+)</name>
        <dbReference type="ChEBI" id="CHEBI:29105"/>
    </cofactor>
</comment>
<dbReference type="PANTHER" id="PTHR35005:SF1">
    <property type="entry name" value="2-AMINO-5-FORMYLAMINO-6-RIBOSYLAMINOPYRIMIDIN-4(3H)-ONE 5'-MONOPHOSPHATE DEFORMYLASE"/>
    <property type="match status" value="1"/>
</dbReference>
<keyword evidence="4" id="KW-0862">Zinc</keyword>
<sequence length="230" mass="24157">MILPLGATEQHGPHLPLGTDTWRAVALAERLAKQLPVLVAPVIPIGCSDEHSGFAGLLSLEAATLAAVIVDCARRMADWGIRRLVVLSAHGGNGQALALAATRLRQEMPQLALWIPDAMMVCGDAVLAIAAKAGIPLTAVGLHAGEWETSELLCLRPEQVRMDQATPGYIGDMDAALAQLVANGTLALTSTGVVGDPRRADADRGERYLAAQAACYAAALTQWLIQTDQS</sequence>
<keyword evidence="7" id="KW-1185">Reference proteome</keyword>
<keyword evidence="2" id="KW-0479">Metal-binding</keyword>
<dbReference type="AlphaFoldDB" id="A0A7U7J5S4"/>
<proteinExistence type="inferred from homology"/>
<dbReference type="GO" id="GO:0016811">
    <property type="term" value="F:hydrolase activity, acting on carbon-nitrogen (but not peptide) bonds, in linear amides"/>
    <property type="evidence" value="ECO:0007669"/>
    <property type="project" value="TreeGrafter"/>
</dbReference>
<dbReference type="InterPro" id="IPR024087">
    <property type="entry name" value="Creatininase-like_sf"/>
</dbReference>
<keyword evidence="3" id="KW-0378">Hydrolase</keyword>
<dbReference type="PANTHER" id="PTHR35005">
    <property type="entry name" value="3-DEHYDRO-SCYLLO-INOSOSE HYDROLASE"/>
    <property type="match status" value="1"/>
</dbReference>
<evidence type="ECO:0000256" key="3">
    <source>
        <dbReference type="ARBA" id="ARBA00022801"/>
    </source>
</evidence>
<dbReference type="GO" id="GO:0046872">
    <property type="term" value="F:metal ion binding"/>
    <property type="evidence" value="ECO:0007669"/>
    <property type="project" value="UniProtKB-KW"/>
</dbReference>
<dbReference type="SUPFAM" id="SSF102215">
    <property type="entry name" value="Creatininase"/>
    <property type="match status" value="1"/>
</dbReference>
<comment type="similarity">
    <text evidence="5">Belongs to the creatininase superfamily.</text>
</comment>
<evidence type="ECO:0000256" key="1">
    <source>
        <dbReference type="ARBA" id="ARBA00001947"/>
    </source>
</evidence>
<accession>A0A7U7J5S4</accession>
<dbReference type="InterPro" id="IPR003785">
    <property type="entry name" value="Creatininase/forma_Hydrolase"/>
</dbReference>
<dbReference type="GO" id="GO:0009231">
    <property type="term" value="P:riboflavin biosynthetic process"/>
    <property type="evidence" value="ECO:0007669"/>
    <property type="project" value="TreeGrafter"/>
</dbReference>
<dbReference type="Gene3D" id="3.40.50.10310">
    <property type="entry name" value="Creatininase"/>
    <property type="match status" value="1"/>
</dbReference>
<dbReference type="InterPro" id="IPR023871">
    <property type="entry name" value="MftE"/>
</dbReference>
<dbReference type="EMBL" id="CBTK010000311">
    <property type="protein sequence ID" value="CDH47713.1"/>
    <property type="molecule type" value="Genomic_DNA"/>
</dbReference>
<evidence type="ECO:0000313" key="6">
    <source>
        <dbReference type="EMBL" id="CDH47713.1"/>
    </source>
</evidence>
<comment type="caution">
    <text evidence="6">The sequence shown here is derived from an EMBL/GenBank/DDBJ whole genome shotgun (WGS) entry which is preliminary data.</text>
</comment>
<evidence type="ECO:0000256" key="4">
    <source>
        <dbReference type="ARBA" id="ARBA00022833"/>
    </source>
</evidence>